<dbReference type="Pfam" id="PF13365">
    <property type="entry name" value="Trypsin_2"/>
    <property type="match status" value="1"/>
</dbReference>
<dbReference type="STRING" id="229205.SAMN05444372_1218"/>
<dbReference type="Proteomes" id="UP000184020">
    <property type="component" value="Unassembled WGS sequence"/>
</dbReference>
<dbReference type="RefSeq" id="WP_073022077.1">
    <property type="nucleotide sequence ID" value="NZ_FQWF01000021.1"/>
</dbReference>
<gene>
    <name evidence="1" type="ORF">SAMN05444372_1218</name>
</gene>
<proteinExistence type="predicted"/>
<sequence length="264" mass="29319">MNEIIFSIVMLFQVSNENVFSTATGFFYESNGKKFLITNRHVVNYSTTDSSAKLVVKIHTNKSDLSVFKTVEIPLVKDGTITWLGYSNPEIDVIAIPLENIDLTNTIINTLSNKNFPPHGLELEVGSELLVIGYPRGFTDKINQLPIAKNCIVSTPIEIPFDGKPYFLMDGNLFPGMSGSPVITRASSTHNINGGISISSSTQFFFMGIHSASFYKEIGMKENPIYILENGEIKIKGFSNEPVKENLSLQTCWYNGIIEELTSQ</sequence>
<dbReference type="SUPFAM" id="SSF50494">
    <property type="entry name" value="Trypsin-like serine proteases"/>
    <property type="match status" value="1"/>
</dbReference>
<organism evidence="1 2">
    <name type="scientific">Flavobacterium micromati</name>
    <dbReference type="NCBI Taxonomy" id="229205"/>
    <lineage>
        <taxon>Bacteria</taxon>
        <taxon>Pseudomonadati</taxon>
        <taxon>Bacteroidota</taxon>
        <taxon>Flavobacteriia</taxon>
        <taxon>Flavobacteriales</taxon>
        <taxon>Flavobacteriaceae</taxon>
        <taxon>Flavobacterium</taxon>
    </lineage>
</organism>
<dbReference type="InterPro" id="IPR009003">
    <property type="entry name" value="Peptidase_S1_PA"/>
</dbReference>
<evidence type="ECO:0000313" key="2">
    <source>
        <dbReference type="Proteomes" id="UP000184020"/>
    </source>
</evidence>
<name>A0A1M5QY96_9FLAO</name>
<dbReference type="OrthoDB" id="9766361at2"/>
<evidence type="ECO:0000313" key="1">
    <source>
        <dbReference type="EMBL" id="SHH18911.1"/>
    </source>
</evidence>
<reference evidence="2" key="1">
    <citation type="submission" date="2016-11" db="EMBL/GenBank/DDBJ databases">
        <authorList>
            <person name="Varghese N."/>
            <person name="Submissions S."/>
        </authorList>
    </citation>
    <scope>NUCLEOTIDE SEQUENCE [LARGE SCALE GENOMIC DNA]</scope>
    <source>
        <strain evidence="2">DSM 17659</strain>
    </source>
</reference>
<dbReference type="Gene3D" id="2.40.10.120">
    <property type="match status" value="1"/>
</dbReference>
<protein>
    <submittedName>
        <fullName evidence="1">Trypsin-like peptidase domain-containing protein</fullName>
    </submittedName>
</protein>
<dbReference type="AlphaFoldDB" id="A0A1M5QY96"/>
<keyword evidence="2" id="KW-1185">Reference proteome</keyword>
<dbReference type="EMBL" id="FQWF01000021">
    <property type="protein sequence ID" value="SHH18911.1"/>
    <property type="molecule type" value="Genomic_DNA"/>
</dbReference>
<accession>A0A1M5QY96</accession>